<dbReference type="EMBL" id="HE797676">
    <property type="protein sequence ID" value="CCM07157.1"/>
    <property type="molecule type" value="Genomic_DNA"/>
</dbReference>
<keyword evidence="2" id="KW-1185">Reference proteome</keyword>
<name>J7RHX3_9APHY</name>
<dbReference type="InParanoid" id="J7RHX3"/>
<sequence length="9" mass="1163">MKHDVKHIR</sequence>
<proteinExistence type="predicted"/>
<dbReference type="HOGENOM" id="CLU_222514_0_0_1"/>
<organism evidence="1 2">
    <name type="scientific">Fibroporia radiculosa</name>
    <dbReference type="NCBI Taxonomy" id="599839"/>
    <lineage>
        <taxon>Eukaryota</taxon>
        <taxon>Fungi</taxon>
        <taxon>Dikarya</taxon>
        <taxon>Basidiomycota</taxon>
        <taxon>Agaricomycotina</taxon>
        <taxon>Agaricomycetes</taxon>
        <taxon>Polyporales</taxon>
        <taxon>Fibroporiaceae</taxon>
        <taxon>Fibroporia</taxon>
    </lineage>
</organism>
<reference evidence="1 2" key="1">
    <citation type="journal article" date="2012" name="Appl. Environ. Microbiol.">
        <title>Short-read sequencing for genomic analysis of the brown rot fungus Fibroporia radiculosa.</title>
        <authorList>
            <person name="Tang J.D."/>
            <person name="Perkins A.D."/>
            <person name="Sonstegard T.S."/>
            <person name="Schroeder S.G."/>
            <person name="Burgess S.C."/>
            <person name="Diehl S.V."/>
        </authorList>
    </citation>
    <scope>NUCLEOTIDE SEQUENCE [LARGE SCALE GENOMIC DNA]</scope>
    <source>
        <strain evidence="1 2">TFFH 294</strain>
    </source>
</reference>
<protein>
    <submittedName>
        <fullName evidence="1">Uncharacterized protein</fullName>
    </submittedName>
</protein>
<evidence type="ECO:0000313" key="1">
    <source>
        <dbReference type="EMBL" id="CCM07157.1"/>
    </source>
</evidence>
<evidence type="ECO:0000313" key="2">
    <source>
        <dbReference type="Proteomes" id="UP000006352"/>
    </source>
</evidence>
<dbReference type="Proteomes" id="UP000006352">
    <property type="component" value="Unassembled WGS sequence"/>
</dbReference>
<gene>
    <name evidence="1" type="ORF">FIBRA_09495</name>
</gene>
<accession>J7RHX3</accession>